<reference evidence="1 2" key="1">
    <citation type="journal article" date="2016" name="Nat. Commun.">
        <title>Thousands of microbial genomes shed light on interconnected biogeochemical processes in an aquifer system.</title>
        <authorList>
            <person name="Anantharaman K."/>
            <person name="Brown C.T."/>
            <person name="Hug L.A."/>
            <person name="Sharon I."/>
            <person name="Castelle C.J."/>
            <person name="Probst A.J."/>
            <person name="Thomas B.C."/>
            <person name="Singh A."/>
            <person name="Wilkins M.J."/>
            <person name="Karaoz U."/>
            <person name="Brodie E.L."/>
            <person name="Williams K.H."/>
            <person name="Hubbard S.S."/>
            <person name="Banfield J.F."/>
        </authorList>
    </citation>
    <scope>NUCLEOTIDE SEQUENCE [LARGE SCALE GENOMIC DNA]</scope>
</reference>
<organism evidence="1 2">
    <name type="scientific">Candidatus Gottesmanbacteria bacterium RBG_16_52_11</name>
    <dbReference type="NCBI Taxonomy" id="1798374"/>
    <lineage>
        <taxon>Bacteria</taxon>
        <taxon>Candidatus Gottesmaniibacteriota</taxon>
    </lineage>
</organism>
<evidence type="ECO:0000313" key="1">
    <source>
        <dbReference type="EMBL" id="OGG02529.1"/>
    </source>
</evidence>
<dbReference type="AlphaFoldDB" id="A0A1F5YQT1"/>
<name>A0A1F5YQT1_9BACT</name>
<comment type="caution">
    <text evidence="1">The sequence shown here is derived from an EMBL/GenBank/DDBJ whole genome shotgun (WGS) entry which is preliminary data.</text>
</comment>
<evidence type="ECO:0000313" key="2">
    <source>
        <dbReference type="Proteomes" id="UP000178448"/>
    </source>
</evidence>
<protein>
    <submittedName>
        <fullName evidence="1">Uncharacterized protein</fullName>
    </submittedName>
</protein>
<dbReference type="Proteomes" id="UP000178448">
    <property type="component" value="Unassembled WGS sequence"/>
</dbReference>
<sequence length="147" mass="16109">MIPAELESEIAPLSELIDADPVARELLEKVTAFGRDLISGITPESSARQKLTELFRDAGWLSVDMSFIGAIPVMDRTFETTLRLHVNAAYSLAVGGLNQVLAGNPDLYTEVAGWFFGTDGETGLNEFQKTLEAGFIDRLASRRTDQM</sequence>
<accession>A0A1F5YQT1</accession>
<gene>
    <name evidence="1" type="ORF">A2Z33_01895</name>
</gene>
<dbReference type="EMBL" id="MFJD01000007">
    <property type="protein sequence ID" value="OGG02529.1"/>
    <property type="molecule type" value="Genomic_DNA"/>
</dbReference>
<proteinExistence type="predicted"/>